<keyword evidence="3 6" id="KW-0133">Cell shape</keyword>
<evidence type="ECO:0000313" key="11">
    <source>
        <dbReference type="Proteomes" id="UP001165143"/>
    </source>
</evidence>
<keyword evidence="8" id="KW-0472">Membrane</keyword>
<dbReference type="PANTHER" id="PTHR30582:SF2">
    <property type="entry name" value="L,D-TRANSPEPTIDASE YCIB-RELATED"/>
    <property type="match status" value="1"/>
</dbReference>
<comment type="pathway">
    <text evidence="1 6">Cell wall biogenesis; peptidoglycan biosynthesis.</text>
</comment>
<keyword evidence="5 6" id="KW-0961">Cell wall biogenesis/degradation</keyword>
<dbReference type="GO" id="GO:0018104">
    <property type="term" value="P:peptidoglycan-protein cross-linking"/>
    <property type="evidence" value="ECO:0007669"/>
    <property type="project" value="TreeGrafter"/>
</dbReference>
<evidence type="ECO:0000256" key="3">
    <source>
        <dbReference type="ARBA" id="ARBA00022960"/>
    </source>
</evidence>
<keyword evidence="8" id="KW-0812">Transmembrane</keyword>
<keyword evidence="4 6" id="KW-0573">Peptidoglycan synthesis</keyword>
<evidence type="ECO:0000256" key="7">
    <source>
        <dbReference type="SAM" id="MobiDB-lite"/>
    </source>
</evidence>
<dbReference type="RefSeq" id="WP_051778610.1">
    <property type="nucleotide sequence ID" value="NZ_BSRX01000016.1"/>
</dbReference>
<dbReference type="InterPro" id="IPR050979">
    <property type="entry name" value="LD-transpeptidase"/>
</dbReference>
<dbReference type="OrthoDB" id="4325280at2"/>
<keyword evidence="8" id="KW-1133">Transmembrane helix</keyword>
<evidence type="ECO:0000256" key="5">
    <source>
        <dbReference type="ARBA" id="ARBA00023316"/>
    </source>
</evidence>
<dbReference type="GO" id="GO:0071555">
    <property type="term" value="P:cell wall organization"/>
    <property type="evidence" value="ECO:0007669"/>
    <property type="project" value="UniProtKB-UniRule"/>
</dbReference>
<reference evidence="10" key="1">
    <citation type="submission" date="2023-02" db="EMBL/GenBank/DDBJ databases">
        <title>Kitasatospora phosalacinea NBRC 14362.</title>
        <authorList>
            <person name="Ichikawa N."/>
            <person name="Sato H."/>
            <person name="Tonouchi N."/>
        </authorList>
    </citation>
    <scope>NUCLEOTIDE SEQUENCE</scope>
    <source>
        <strain evidence="10">NBRC 14362</strain>
    </source>
</reference>
<dbReference type="InterPro" id="IPR038063">
    <property type="entry name" value="Transpep_catalytic_dom"/>
</dbReference>
<dbReference type="PANTHER" id="PTHR30582">
    <property type="entry name" value="L,D-TRANSPEPTIDASE"/>
    <property type="match status" value="1"/>
</dbReference>
<protein>
    <recommendedName>
        <fullName evidence="9">L,D-TPase catalytic domain-containing protein</fullName>
    </recommendedName>
</protein>
<dbReference type="GO" id="GO:0071972">
    <property type="term" value="F:peptidoglycan L,D-transpeptidase activity"/>
    <property type="evidence" value="ECO:0007669"/>
    <property type="project" value="TreeGrafter"/>
</dbReference>
<dbReference type="InterPro" id="IPR005490">
    <property type="entry name" value="LD_TPept_cat_dom"/>
</dbReference>
<dbReference type="EMBL" id="BSRX01000016">
    <property type="protein sequence ID" value="GLW55135.1"/>
    <property type="molecule type" value="Genomic_DNA"/>
</dbReference>
<evidence type="ECO:0000259" key="9">
    <source>
        <dbReference type="PROSITE" id="PS52029"/>
    </source>
</evidence>
<dbReference type="PROSITE" id="PS52029">
    <property type="entry name" value="LD_TPASE"/>
    <property type="match status" value="1"/>
</dbReference>
<evidence type="ECO:0000256" key="2">
    <source>
        <dbReference type="ARBA" id="ARBA00022679"/>
    </source>
</evidence>
<name>A0A9W6PHI0_9ACTN</name>
<feature type="transmembrane region" description="Helical" evidence="8">
    <location>
        <begin position="47"/>
        <end position="65"/>
    </location>
</feature>
<dbReference type="Pfam" id="PF03734">
    <property type="entry name" value="YkuD"/>
    <property type="match status" value="1"/>
</dbReference>
<evidence type="ECO:0000313" key="10">
    <source>
        <dbReference type="EMBL" id="GLW55135.1"/>
    </source>
</evidence>
<comment type="caution">
    <text evidence="10">The sequence shown here is derived from an EMBL/GenBank/DDBJ whole genome shotgun (WGS) entry which is preliminary data.</text>
</comment>
<accession>A0A9W6PHI0</accession>
<dbReference type="GO" id="GO:0016740">
    <property type="term" value="F:transferase activity"/>
    <property type="evidence" value="ECO:0007669"/>
    <property type="project" value="UniProtKB-KW"/>
</dbReference>
<evidence type="ECO:0000256" key="4">
    <source>
        <dbReference type="ARBA" id="ARBA00022984"/>
    </source>
</evidence>
<evidence type="ECO:0000256" key="1">
    <source>
        <dbReference type="ARBA" id="ARBA00004752"/>
    </source>
</evidence>
<dbReference type="Gene3D" id="2.40.440.10">
    <property type="entry name" value="L,D-transpeptidase catalytic domain-like"/>
    <property type="match status" value="1"/>
</dbReference>
<evidence type="ECO:0000256" key="8">
    <source>
        <dbReference type="SAM" id="Phobius"/>
    </source>
</evidence>
<dbReference type="AlphaFoldDB" id="A0A9W6PHI0"/>
<comment type="caution">
    <text evidence="6">Lacks conserved residue(s) required for the propagation of feature annotation.</text>
</comment>
<organism evidence="10 11">
    <name type="scientific">Kitasatospora phosalacinea</name>
    <dbReference type="NCBI Taxonomy" id="2065"/>
    <lineage>
        <taxon>Bacteria</taxon>
        <taxon>Bacillati</taxon>
        <taxon>Actinomycetota</taxon>
        <taxon>Actinomycetes</taxon>
        <taxon>Kitasatosporales</taxon>
        <taxon>Streptomycetaceae</taxon>
        <taxon>Kitasatospora</taxon>
    </lineage>
</organism>
<dbReference type="GO" id="GO:0005576">
    <property type="term" value="C:extracellular region"/>
    <property type="evidence" value="ECO:0007669"/>
    <property type="project" value="TreeGrafter"/>
</dbReference>
<dbReference type="GO" id="GO:0008360">
    <property type="term" value="P:regulation of cell shape"/>
    <property type="evidence" value="ECO:0007669"/>
    <property type="project" value="UniProtKB-UniRule"/>
</dbReference>
<feature type="domain" description="L,D-TPase catalytic" evidence="9">
    <location>
        <begin position="93"/>
        <end position="218"/>
    </location>
</feature>
<sequence>MPDHDSYTVDDLSFALRQMVADAPSAAPLPCAEVHRAGVLRRRRRRVALGSAAVLAAAAVIAGGLRSGAVPQPPAPPAAPPSPTIGKAGAMAPAAVIDVGSHKMTVTGKDGRTTVLDVTAGRPGSETPTGRMTVQDKLPKSGLSDDGTSGGQDGVTADWCVRLVQPDSATTTWICSMPWLSPSSIGKANTTHGAVGLLAGDARWFYDHIDPGDTVEVVGASVGGPSGAPSSP</sequence>
<feature type="region of interest" description="Disordered" evidence="7">
    <location>
        <begin position="115"/>
        <end position="151"/>
    </location>
</feature>
<gene>
    <name evidence="10" type="ORF">Kpho01_31460</name>
</gene>
<keyword evidence="2" id="KW-0808">Transferase</keyword>
<evidence type="ECO:0000256" key="6">
    <source>
        <dbReference type="PROSITE-ProRule" id="PRU01373"/>
    </source>
</evidence>
<dbReference type="CDD" id="cd16913">
    <property type="entry name" value="YkuD_like"/>
    <property type="match status" value="1"/>
</dbReference>
<dbReference type="Proteomes" id="UP001165143">
    <property type="component" value="Unassembled WGS sequence"/>
</dbReference>
<proteinExistence type="predicted"/>
<dbReference type="SUPFAM" id="SSF141523">
    <property type="entry name" value="L,D-transpeptidase catalytic domain-like"/>
    <property type="match status" value="1"/>
</dbReference>